<name>A0AB32X7A3_HELPC</name>
<dbReference type="AlphaFoldDB" id="A0AB32X7A3"/>
<dbReference type="KEGG" id="hpu:HPCU_02545"/>
<organism evidence="1 2">
    <name type="scientific">Helicobacter pylori (strain Cuz20)</name>
    <dbReference type="NCBI Taxonomy" id="765964"/>
    <lineage>
        <taxon>Bacteria</taxon>
        <taxon>Pseudomonadati</taxon>
        <taxon>Campylobacterota</taxon>
        <taxon>Epsilonproteobacteria</taxon>
        <taxon>Campylobacterales</taxon>
        <taxon>Helicobacteraceae</taxon>
        <taxon>Helicobacter</taxon>
    </lineage>
</organism>
<proteinExistence type="predicted"/>
<reference evidence="2" key="1">
    <citation type="submission" date="2010-06" db="EMBL/GenBank/DDBJ databases">
        <title>Complete genome sequence of Helicobacter pylori strain Cuz20.</title>
        <authorList>
            <person name="Kersulyte D."/>
            <person name="Herrera P."/>
            <person name="Gilman R.H."/>
            <person name="Berg D.E."/>
        </authorList>
    </citation>
    <scope>NUCLEOTIDE SEQUENCE [LARGE SCALE GENOMIC DNA]</scope>
    <source>
        <strain evidence="2">Cuz20</strain>
    </source>
</reference>
<gene>
    <name evidence="1" type="ordered locus">HPCU_02545</name>
</gene>
<evidence type="ECO:0000313" key="1">
    <source>
        <dbReference type="EMBL" id="ADO03681.1"/>
    </source>
</evidence>
<dbReference type="EMBL" id="CP002076">
    <property type="protein sequence ID" value="ADO03681.1"/>
    <property type="molecule type" value="Genomic_DNA"/>
</dbReference>
<accession>A0AB32X7A3</accession>
<sequence length="57" mass="6609">MCFLNSDFSFKKLMPYFRIKQSLFGEQNEVKRAFVGVSLGFFGQSASLRLNSFKTLF</sequence>
<evidence type="ECO:0000313" key="2">
    <source>
        <dbReference type="Proteomes" id="UP000006864"/>
    </source>
</evidence>
<protein>
    <submittedName>
        <fullName evidence="1">Uncharacterized protein</fullName>
    </submittedName>
</protein>
<dbReference type="Proteomes" id="UP000006864">
    <property type="component" value="Chromosome"/>
</dbReference>